<dbReference type="InterPro" id="IPR036291">
    <property type="entry name" value="NAD(P)-bd_dom_sf"/>
</dbReference>
<dbReference type="OrthoDB" id="10000533at2759"/>
<dbReference type="SUPFAM" id="SSF51735">
    <property type="entry name" value="NAD(P)-binding Rossmann-fold domains"/>
    <property type="match status" value="1"/>
</dbReference>
<dbReference type="GO" id="GO:0016491">
    <property type="term" value="F:oxidoreductase activity"/>
    <property type="evidence" value="ECO:0007669"/>
    <property type="project" value="UniProtKB-KW"/>
</dbReference>
<organism evidence="4">
    <name type="scientific">Eremomyces bilateralis CBS 781.70</name>
    <dbReference type="NCBI Taxonomy" id="1392243"/>
    <lineage>
        <taxon>Eukaryota</taxon>
        <taxon>Fungi</taxon>
        <taxon>Dikarya</taxon>
        <taxon>Ascomycota</taxon>
        <taxon>Pezizomycotina</taxon>
        <taxon>Dothideomycetes</taxon>
        <taxon>Dothideomycetes incertae sedis</taxon>
        <taxon>Eremomycetales</taxon>
        <taxon>Eremomycetaceae</taxon>
        <taxon>Eremomyces</taxon>
    </lineage>
</organism>
<evidence type="ECO:0000256" key="1">
    <source>
        <dbReference type="ARBA" id="ARBA00022857"/>
    </source>
</evidence>
<name>A0A6G1FSW0_9PEZI</name>
<keyword evidence="1" id="KW-0521">NADP</keyword>
<dbReference type="AlphaFoldDB" id="A0A6G1FSW0"/>
<evidence type="ECO:0000259" key="3">
    <source>
        <dbReference type="Pfam" id="PF05368"/>
    </source>
</evidence>
<feature type="domain" description="NmrA-like" evidence="3">
    <location>
        <begin position="4"/>
        <end position="313"/>
    </location>
</feature>
<dbReference type="EMBL" id="ML975178">
    <property type="protein sequence ID" value="KAF1808843.1"/>
    <property type="molecule type" value="Genomic_DNA"/>
</dbReference>
<reference evidence="4 6" key="1">
    <citation type="submission" date="2020-01" db="EMBL/GenBank/DDBJ databases">
        <authorList>
            <consortium name="DOE Joint Genome Institute"/>
            <person name="Haridas S."/>
            <person name="Albert R."/>
            <person name="Binder M."/>
            <person name="Bloem J."/>
            <person name="Labutti K."/>
            <person name="Salamov A."/>
            <person name="Andreopoulos B."/>
            <person name="Baker S.E."/>
            <person name="Barry K."/>
            <person name="Bills G."/>
            <person name="Bluhm B.H."/>
            <person name="Cannon C."/>
            <person name="Castanera R."/>
            <person name="Culley D.E."/>
            <person name="Daum C."/>
            <person name="Ezra D."/>
            <person name="Gonzalez J.B."/>
            <person name="Henrissat B."/>
            <person name="Kuo A."/>
            <person name="Liang C."/>
            <person name="Lipzen A."/>
            <person name="Lutzoni F."/>
            <person name="Magnuson J."/>
            <person name="Mondo S."/>
            <person name="Nolan M."/>
            <person name="Ohm R."/>
            <person name="Pangilinan J."/>
            <person name="Park H.-J."/>
            <person name="Ramirez L."/>
            <person name="Alfaro M."/>
            <person name="Sun H."/>
            <person name="Tritt A."/>
            <person name="Yoshinaga Y."/>
            <person name="Zwiers L.-H."/>
            <person name="Turgeon B.G."/>
            <person name="Goodwin S.B."/>
            <person name="Spatafora J.W."/>
            <person name="Crous P.W."/>
            <person name="Grigoriev I.V."/>
        </authorList>
    </citation>
    <scope>NUCLEOTIDE SEQUENCE</scope>
    <source>
        <strain evidence="4 6">CBS 781.70</strain>
    </source>
</reference>
<dbReference type="PANTHER" id="PTHR47706">
    <property type="entry name" value="NMRA-LIKE FAMILY PROTEIN"/>
    <property type="match status" value="1"/>
</dbReference>
<dbReference type="Proteomes" id="UP000504638">
    <property type="component" value="Unplaced"/>
</dbReference>
<dbReference type="GeneID" id="54422120"/>
<sequence length="319" mass="35842">MVIVAVAGGTSRGLGWSIVTAFHEHPNHTPIVLSRMTSKTPQWLTDLPVEIRKVDYGSVDSLVSALQGVHTVISTTLNKEGSWVENESALLQAALQAGCRRFAPSEWSAGPAGVLCVDMLKPKSALWPLCERAAKEHPGFEWTRFAVGMFMNYLGYGCEREAEALNGMEDNGAKFVYVGEMRMEMAVREDGEPARITLTEIGDVGRFVAAACCLPDGKWTTEMGMAGETLRFDEIAKIIEKIRGREIEIEKRSPRLVEQELEEDLKNEDSGYWRRMWLQLELMDTHDVEGEGVIRPVLNEMFPDIKAITVEQYIKKFWE</sequence>
<keyword evidence="5" id="KW-1185">Reference proteome</keyword>
<proteinExistence type="predicted"/>
<dbReference type="InterPro" id="IPR008030">
    <property type="entry name" value="NmrA-like"/>
</dbReference>
<reference evidence="6" key="2">
    <citation type="submission" date="2020-04" db="EMBL/GenBank/DDBJ databases">
        <authorList>
            <consortium name="NCBI Genome Project"/>
        </authorList>
    </citation>
    <scope>NUCLEOTIDE SEQUENCE</scope>
    <source>
        <strain evidence="6">CBS 781.70</strain>
    </source>
</reference>
<keyword evidence="2" id="KW-0560">Oxidoreductase</keyword>
<protein>
    <submittedName>
        <fullName evidence="4 6">NAD(P)-binding protein</fullName>
    </submittedName>
</protein>
<evidence type="ECO:0000313" key="4">
    <source>
        <dbReference type="EMBL" id="KAF1808843.1"/>
    </source>
</evidence>
<dbReference type="RefSeq" id="XP_033530474.1">
    <property type="nucleotide sequence ID" value="XM_033681550.1"/>
</dbReference>
<gene>
    <name evidence="4 6" type="ORF">P152DRAFT_476943</name>
</gene>
<dbReference type="Gene3D" id="3.90.25.10">
    <property type="entry name" value="UDP-galactose 4-epimerase, domain 1"/>
    <property type="match status" value="1"/>
</dbReference>
<evidence type="ECO:0000313" key="6">
    <source>
        <dbReference type="RefSeq" id="XP_033530474.1"/>
    </source>
</evidence>
<dbReference type="Pfam" id="PF05368">
    <property type="entry name" value="NmrA"/>
    <property type="match status" value="1"/>
</dbReference>
<dbReference type="Gene3D" id="3.40.50.720">
    <property type="entry name" value="NAD(P)-binding Rossmann-like Domain"/>
    <property type="match status" value="1"/>
</dbReference>
<evidence type="ECO:0000313" key="5">
    <source>
        <dbReference type="Proteomes" id="UP000504638"/>
    </source>
</evidence>
<reference evidence="6" key="3">
    <citation type="submission" date="2025-04" db="UniProtKB">
        <authorList>
            <consortium name="RefSeq"/>
        </authorList>
    </citation>
    <scope>IDENTIFICATION</scope>
    <source>
        <strain evidence="6">CBS 781.70</strain>
    </source>
</reference>
<accession>A0A6G1FSW0</accession>
<dbReference type="PANTHER" id="PTHR47706:SF2">
    <property type="entry name" value="ISOFLAVONE REDUCTASE FAMILY PROTEIN (AFU_ORTHOLOGUE AFUA_2G05290)"/>
    <property type="match status" value="1"/>
</dbReference>
<evidence type="ECO:0000256" key="2">
    <source>
        <dbReference type="ARBA" id="ARBA00023002"/>
    </source>
</evidence>
<dbReference type="InterPro" id="IPR051609">
    <property type="entry name" value="NmrA/Isoflavone_reductase-like"/>
</dbReference>